<dbReference type="NCBIfam" id="TIGR00773">
    <property type="entry name" value="NhaA"/>
    <property type="match status" value="1"/>
</dbReference>
<feature type="transmembrane region" description="Helical" evidence="7">
    <location>
        <begin position="128"/>
        <end position="146"/>
    </location>
</feature>
<evidence type="ECO:0000256" key="1">
    <source>
        <dbReference type="ARBA" id="ARBA00004429"/>
    </source>
</evidence>
<dbReference type="Pfam" id="PF06965">
    <property type="entry name" value="Na_H_antiport_1"/>
    <property type="match status" value="1"/>
</dbReference>
<feature type="transmembrane region" description="Helical" evidence="7">
    <location>
        <begin position="331"/>
        <end position="353"/>
    </location>
</feature>
<dbReference type="AlphaFoldDB" id="A0A5E7H0C4"/>
<comment type="catalytic activity">
    <reaction evidence="7">
        <text>Na(+)(in) + 2 H(+)(out) = Na(+)(out) + 2 H(+)(in)</text>
        <dbReference type="Rhea" id="RHEA:29251"/>
        <dbReference type="ChEBI" id="CHEBI:15378"/>
        <dbReference type="ChEBI" id="CHEBI:29101"/>
    </reaction>
</comment>
<comment type="function">
    <text evidence="7">Na(+)/H(+) antiporter that extrudes sodium in exchange for external protons.</text>
</comment>
<proteinExistence type="inferred from homology"/>
<dbReference type="InterPro" id="IPR023171">
    <property type="entry name" value="Na/H_antiporter_dom_sf"/>
</dbReference>
<comment type="similarity">
    <text evidence="7">Belongs to the NhaA Na(+)/H(+) (TC 2.A.33) antiporter family.</text>
</comment>
<dbReference type="PANTHER" id="PTHR30341">
    <property type="entry name" value="SODIUM ION/PROTON ANTIPORTER NHAA-RELATED"/>
    <property type="match status" value="1"/>
</dbReference>
<dbReference type="NCBIfam" id="NF007112">
    <property type="entry name" value="PRK09561.1"/>
    <property type="match status" value="1"/>
</dbReference>
<dbReference type="RefSeq" id="WP_150732157.1">
    <property type="nucleotide sequence ID" value="NZ_CABVIF010000001.1"/>
</dbReference>
<feature type="transmembrane region" description="Helical" evidence="7">
    <location>
        <begin position="210"/>
        <end position="241"/>
    </location>
</feature>
<keyword evidence="7" id="KW-0406">Ion transport</keyword>
<evidence type="ECO:0000256" key="2">
    <source>
        <dbReference type="ARBA" id="ARBA00022475"/>
    </source>
</evidence>
<keyword evidence="6 7" id="KW-0739">Sodium transport</keyword>
<keyword evidence="7" id="KW-0050">Antiport</keyword>
<protein>
    <recommendedName>
        <fullName evidence="7">Na(+)/H(+) antiporter NhaA</fullName>
    </recommendedName>
    <alternativeName>
        <fullName evidence="7">Sodium/proton antiporter NhaA</fullName>
    </alternativeName>
</protein>
<keyword evidence="4 7" id="KW-1133">Transmembrane helix</keyword>
<feature type="transmembrane region" description="Helical" evidence="7">
    <location>
        <begin position="261"/>
        <end position="283"/>
    </location>
</feature>
<sequence length="395" mass="41357">MPLRSTFTRFFQLEAASGLLLIAAAVLALIINNSPLSWLYNGLLDTPVVAQIGALKIAKPLLLWINDGLMALFFLLIGLEVKREVLDGQLSRPSQIVLPGAAAIGGMVVPALIYWFLNRDNPPALSGWAIPTATDIAFALGVLALLGKRVPVSLKLFLMTLAIIDDLGAIIIIAIFYSGALSTVSLALAAACIAALIGMNRLGVVKLGPYMIIGLILWVCVLKSGVHATLAGVTLAFCIPLRTKNAEPSPLLTLEHALHPWVAYGILPLFAFANAGLSLSGVTVDSFTHDVPMGIAVGLLLGKTVGVFGLTWLAVKIGIAALPQGANWGQILGVAILCGIGFTMSLFVGSLAFEPGVSDYAGMDRMGILTGSILAALVGYAVTAMASRKHESRIA</sequence>
<feature type="transmembrane region" description="Helical" evidence="7">
    <location>
        <begin position="167"/>
        <end position="198"/>
    </location>
</feature>
<keyword evidence="5 7" id="KW-0472">Membrane</keyword>
<feature type="transmembrane region" description="Helical" evidence="7">
    <location>
        <begin position="12"/>
        <end position="31"/>
    </location>
</feature>
<dbReference type="EMBL" id="CABVIF010000001">
    <property type="protein sequence ID" value="VVO56672.1"/>
    <property type="molecule type" value="Genomic_DNA"/>
</dbReference>
<evidence type="ECO:0000256" key="6">
    <source>
        <dbReference type="ARBA" id="ARBA00023201"/>
    </source>
</evidence>
<keyword evidence="3 7" id="KW-0812">Transmembrane</keyword>
<dbReference type="GO" id="GO:0005886">
    <property type="term" value="C:plasma membrane"/>
    <property type="evidence" value="ECO:0007669"/>
    <property type="project" value="UniProtKB-SubCell"/>
</dbReference>
<keyword evidence="7" id="KW-0813">Transport</keyword>
<dbReference type="Gene3D" id="1.20.1530.10">
    <property type="entry name" value="Na+/H+ antiporter like domain"/>
    <property type="match status" value="1"/>
</dbReference>
<dbReference type="NCBIfam" id="NF007111">
    <property type="entry name" value="PRK09560.1"/>
    <property type="match status" value="1"/>
</dbReference>
<dbReference type="GO" id="GO:0006885">
    <property type="term" value="P:regulation of pH"/>
    <property type="evidence" value="ECO:0007669"/>
    <property type="project" value="UniProtKB-UniRule"/>
</dbReference>
<gene>
    <name evidence="8" type="primary">nhaA_1</name>
    <name evidence="7" type="synonym">nhaA</name>
    <name evidence="8" type="ORF">PS854_00576</name>
</gene>
<evidence type="ECO:0000256" key="3">
    <source>
        <dbReference type="ARBA" id="ARBA00022692"/>
    </source>
</evidence>
<evidence type="ECO:0000256" key="7">
    <source>
        <dbReference type="HAMAP-Rule" id="MF_01844"/>
    </source>
</evidence>
<dbReference type="GO" id="GO:0015385">
    <property type="term" value="F:sodium:proton antiporter activity"/>
    <property type="evidence" value="ECO:0007669"/>
    <property type="project" value="UniProtKB-UniRule"/>
</dbReference>
<evidence type="ECO:0000313" key="9">
    <source>
        <dbReference type="Proteomes" id="UP000327111"/>
    </source>
</evidence>
<keyword evidence="7" id="KW-0997">Cell inner membrane</keyword>
<dbReference type="Proteomes" id="UP000327111">
    <property type="component" value="Unassembled WGS sequence"/>
</dbReference>
<evidence type="ECO:0000256" key="5">
    <source>
        <dbReference type="ARBA" id="ARBA00023136"/>
    </source>
</evidence>
<feature type="transmembrane region" description="Helical" evidence="7">
    <location>
        <begin position="365"/>
        <end position="386"/>
    </location>
</feature>
<feature type="transmembrane region" description="Helical" evidence="7">
    <location>
        <begin position="96"/>
        <end position="116"/>
    </location>
</feature>
<evidence type="ECO:0000313" key="8">
    <source>
        <dbReference type="EMBL" id="VVO56672.1"/>
    </source>
</evidence>
<feature type="transmembrane region" description="Helical" evidence="7">
    <location>
        <begin position="295"/>
        <end position="319"/>
    </location>
</feature>
<comment type="subcellular location">
    <subcellularLocation>
        <location evidence="1 7">Cell inner membrane</location>
        <topology evidence="1 7">Multi-pass membrane protein</topology>
    </subcellularLocation>
</comment>
<name>A0A5E7H0C4_PSEFL</name>
<evidence type="ECO:0000256" key="4">
    <source>
        <dbReference type="ARBA" id="ARBA00022989"/>
    </source>
</evidence>
<keyword evidence="2 7" id="KW-1003">Cell membrane</keyword>
<keyword evidence="7" id="KW-0915">Sodium</keyword>
<reference evidence="8 9" key="1">
    <citation type="submission" date="2019-09" db="EMBL/GenBank/DDBJ databases">
        <authorList>
            <person name="Chandra G."/>
            <person name="Truman W A."/>
        </authorList>
    </citation>
    <scope>NUCLEOTIDE SEQUENCE [LARGE SCALE GENOMIC DNA]</scope>
    <source>
        <strain evidence="8">PS854</strain>
    </source>
</reference>
<organism evidence="8 9">
    <name type="scientific">Pseudomonas fluorescens</name>
    <dbReference type="NCBI Taxonomy" id="294"/>
    <lineage>
        <taxon>Bacteria</taxon>
        <taxon>Pseudomonadati</taxon>
        <taxon>Pseudomonadota</taxon>
        <taxon>Gammaproteobacteria</taxon>
        <taxon>Pseudomonadales</taxon>
        <taxon>Pseudomonadaceae</taxon>
        <taxon>Pseudomonas</taxon>
    </lineage>
</organism>
<dbReference type="PANTHER" id="PTHR30341:SF0">
    <property type="entry name" value="NA(+)_H(+) ANTIPORTER NHAA"/>
    <property type="match status" value="1"/>
</dbReference>
<dbReference type="InterPro" id="IPR004670">
    <property type="entry name" value="NhaA"/>
</dbReference>
<feature type="transmembrane region" description="Helical" evidence="7">
    <location>
        <begin position="61"/>
        <end position="81"/>
    </location>
</feature>
<accession>A0A5E7H0C4</accession>
<dbReference type="HAMAP" id="MF_01844">
    <property type="entry name" value="NhaA"/>
    <property type="match status" value="1"/>
</dbReference>